<dbReference type="InterPro" id="IPR011057">
    <property type="entry name" value="Mss4-like_sf"/>
</dbReference>
<protein>
    <recommendedName>
        <fullName evidence="5">CENP-V/GFA domain-containing protein</fullName>
    </recommendedName>
</protein>
<evidence type="ECO:0000256" key="2">
    <source>
        <dbReference type="ARBA" id="ARBA00022723"/>
    </source>
</evidence>
<evidence type="ECO:0000256" key="3">
    <source>
        <dbReference type="ARBA" id="ARBA00022833"/>
    </source>
</evidence>
<keyword evidence="3" id="KW-0862">Zinc</keyword>
<dbReference type="AlphaFoldDB" id="A0A381WBG3"/>
<evidence type="ECO:0000313" key="6">
    <source>
        <dbReference type="EMBL" id="SVA49287.1"/>
    </source>
</evidence>
<dbReference type="GO" id="GO:0016846">
    <property type="term" value="F:carbon-sulfur lyase activity"/>
    <property type="evidence" value="ECO:0007669"/>
    <property type="project" value="InterPro"/>
</dbReference>
<accession>A0A381WBG3</accession>
<feature type="domain" description="CENP-V/GFA" evidence="5">
    <location>
        <begin position="149"/>
        <end position="267"/>
    </location>
</feature>
<proteinExistence type="inferred from homology"/>
<dbReference type="PANTHER" id="PTHR33337:SF40">
    <property type="entry name" value="CENP-V_GFA DOMAIN-CONTAINING PROTEIN-RELATED"/>
    <property type="match status" value="1"/>
</dbReference>
<keyword evidence="4" id="KW-0456">Lyase</keyword>
<dbReference type="PROSITE" id="PS51891">
    <property type="entry name" value="CENP_V_GFA"/>
    <property type="match status" value="2"/>
</dbReference>
<keyword evidence="2" id="KW-0479">Metal-binding</keyword>
<name>A0A381WBG3_9ZZZZ</name>
<dbReference type="Pfam" id="PF04828">
    <property type="entry name" value="GFA"/>
    <property type="match status" value="2"/>
</dbReference>
<feature type="domain" description="CENP-V/GFA" evidence="5">
    <location>
        <begin position="2"/>
        <end position="125"/>
    </location>
</feature>
<reference evidence="6" key="1">
    <citation type="submission" date="2018-05" db="EMBL/GenBank/DDBJ databases">
        <authorList>
            <person name="Lanie J.A."/>
            <person name="Ng W.-L."/>
            <person name="Kazmierczak K.M."/>
            <person name="Andrzejewski T.M."/>
            <person name="Davidsen T.M."/>
            <person name="Wayne K.J."/>
            <person name="Tettelin H."/>
            <person name="Glass J.I."/>
            <person name="Rusch D."/>
            <person name="Podicherti R."/>
            <person name="Tsui H.-C.T."/>
            <person name="Winkler M.E."/>
        </authorList>
    </citation>
    <scope>NUCLEOTIDE SEQUENCE</scope>
</reference>
<organism evidence="6">
    <name type="scientific">marine metagenome</name>
    <dbReference type="NCBI Taxonomy" id="408172"/>
    <lineage>
        <taxon>unclassified sequences</taxon>
        <taxon>metagenomes</taxon>
        <taxon>ecological metagenomes</taxon>
    </lineage>
</organism>
<evidence type="ECO:0000256" key="4">
    <source>
        <dbReference type="ARBA" id="ARBA00023239"/>
    </source>
</evidence>
<gene>
    <name evidence="6" type="ORF">METZ01_LOCUS102141</name>
</gene>
<dbReference type="SUPFAM" id="SSF51316">
    <property type="entry name" value="Mss4-like"/>
    <property type="match status" value="2"/>
</dbReference>
<dbReference type="GO" id="GO:0046872">
    <property type="term" value="F:metal ion binding"/>
    <property type="evidence" value="ECO:0007669"/>
    <property type="project" value="UniProtKB-KW"/>
</dbReference>
<dbReference type="EMBL" id="UINC01011139">
    <property type="protein sequence ID" value="SVA49287.1"/>
    <property type="molecule type" value="Genomic_DNA"/>
</dbReference>
<dbReference type="PANTHER" id="PTHR33337">
    <property type="entry name" value="GFA DOMAIN-CONTAINING PROTEIN"/>
    <property type="match status" value="1"/>
</dbReference>
<sequence>MSIGRCLCGDVSWELEPEAFATFNCHCKMCRKAHGTPFGTYFFAKSDQLRWVSTMDSIVYYRSSSILTRSFCGNCGSVVPYSGGDQSRVVTPGGCHNQGRPADCNVFVAYNAAWHEITNDLPCYDHYPPGTGLLGVDEEPLEPAPDGVVRGSCLCDSIQFHVTKPFRIAHHCYCTRCRRARAAAHASNGFTDFNGVLFIEGEDRLKTYKLPDARFFTQVFCEICGSKMPSLDPDRNLAVIPLGSLDDEPGIGPMDHIYVAYKCEWYDITDDLPRYAEGPPR</sequence>
<evidence type="ECO:0000256" key="1">
    <source>
        <dbReference type="ARBA" id="ARBA00005495"/>
    </source>
</evidence>
<comment type="similarity">
    <text evidence="1">Belongs to the Gfa family.</text>
</comment>
<evidence type="ECO:0000259" key="5">
    <source>
        <dbReference type="PROSITE" id="PS51891"/>
    </source>
</evidence>
<dbReference type="InterPro" id="IPR006913">
    <property type="entry name" value="CENP-V/GFA"/>
</dbReference>
<dbReference type="Gene3D" id="3.90.1590.10">
    <property type="entry name" value="glutathione-dependent formaldehyde- activating enzyme (gfa)"/>
    <property type="match status" value="2"/>
</dbReference>